<comment type="caution">
    <text evidence="1">The sequence shown here is derived from an EMBL/GenBank/DDBJ whole genome shotgun (WGS) entry which is preliminary data.</text>
</comment>
<protein>
    <recommendedName>
        <fullName evidence="2">Ribosomal subunit interface protein</fullName>
    </recommendedName>
</protein>
<accession>X1JN10</accession>
<dbReference type="CDD" id="cd00552">
    <property type="entry name" value="RaiA"/>
    <property type="match status" value="1"/>
</dbReference>
<evidence type="ECO:0000313" key="1">
    <source>
        <dbReference type="EMBL" id="GAH71173.1"/>
    </source>
</evidence>
<dbReference type="InterPro" id="IPR036567">
    <property type="entry name" value="RHF-like"/>
</dbReference>
<reference evidence="1" key="1">
    <citation type="journal article" date="2014" name="Front. Microbiol.">
        <title>High frequency of phylogenetically diverse reductive dehalogenase-homologous genes in deep subseafloor sedimentary metagenomes.</title>
        <authorList>
            <person name="Kawai M."/>
            <person name="Futagami T."/>
            <person name="Toyoda A."/>
            <person name="Takaki Y."/>
            <person name="Nishi S."/>
            <person name="Hori S."/>
            <person name="Arai W."/>
            <person name="Tsubouchi T."/>
            <person name="Morono Y."/>
            <person name="Uchiyama I."/>
            <person name="Ito T."/>
            <person name="Fujiyama A."/>
            <person name="Inagaki F."/>
            <person name="Takami H."/>
        </authorList>
    </citation>
    <scope>NUCLEOTIDE SEQUENCE</scope>
    <source>
        <strain evidence="1">Expedition CK06-06</strain>
    </source>
</reference>
<name>X1JN10_9ZZZZ</name>
<evidence type="ECO:0008006" key="2">
    <source>
        <dbReference type="Google" id="ProtNLM"/>
    </source>
</evidence>
<dbReference type="SUPFAM" id="SSF69754">
    <property type="entry name" value="Ribosome binding protein Y (YfiA homologue)"/>
    <property type="match status" value="1"/>
</dbReference>
<dbReference type="Pfam" id="PF02482">
    <property type="entry name" value="Ribosomal_S30AE"/>
    <property type="match status" value="1"/>
</dbReference>
<dbReference type="InterPro" id="IPR003489">
    <property type="entry name" value="RHF/RaiA"/>
</dbReference>
<dbReference type="AlphaFoldDB" id="X1JN10"/>
<proteinExistence type="predicted"/>
<gene>
    <name evidence="1" type="ORF">S03H2_53078</name>
</gene>
<organism evidence="1">
    <name type="scientific">marine sediment metagenome</name>
    <dbReference type="NCBI Taxonomy" id="412755"/>
    <lineage>
        <taxon>unclassified sequences</taxon>
        <taxon>metagenomes</taxon>
        <taxon>ecological metagenomes</taxon>
    </lineage>
</organism>
<sequence>MQIEVTARHFKAPQELRDFISKKVHKLDRYFDGVLNCRVILSSDDGQEVVDIIAHAKKHQFTVRETGQRVDRVVSRAVRKLKIQLKRHKAKLIEK</sequence>
<dbReference type="Gene3D" id="3.30.160.100">
    <property type="entry name" value="Ribosome hibernation promotion factor-like"/>
    <property type="match status" value="1"/>
</dbReference>
<dbReference type="EMBL" id="BARU01033764">
    <property type="protein sequence ID" value="GAH71173.1"/>
    <property type="molecule type" value="Genomic_DNA"/>
</dbReference>
<dbReference type="NCBIfam" id="TIGR00741">
    <property type="entry name" value="yfiA"/>
    <property type="match status" value="1"/>
</dbReference>